<gene>
    <name evidence="2" type="ORF">DCW38_06735</name>
</gene>
<dbReference type="InterPro" id="IPR013185">
    <property type="entry name" value="Transl_elong_KOW-like"/>
</dbReference>
<evidence type="ECO:0000313" key="2">
    <source>
        <dbReference type="EMBL" id="HAV92859.1"/>
    </source>
</evidence>
<feature type="non-terminal residue" evidence="2">
    <location>
        <position position="76"/>
    </location>
</feature>
<dbReference type="GO" id="GO:0003746">
    <property type="term" value="F:translation elongation factor activity"/>
    <property type="evidence" value="ECO:0007669"/>
    <property type="project" value="UniProtKB-KW"/>
</dbReference>
<dbReference type="PANTHER" id="PTHR30053">
    <property type="entry name" value="ELONGATION FACTOR P"/>
    <property type="match status" value="1"/>
</dbReference>
<dbReference type="PANTHER" id="PTHR30053:SF12">
    <property type="entry name" value="ELONGATION FACTOR P (EF-P) FAMILY PROTEIN"/>
    <property type="match status" value="1"/>
</dbReference>
<dbReference type="InterPro" id="IPR014722">
    <property type="entry name" value="Rib_uL2_dom2"/>
</dbReference>
<proteinExistence type="predicted"/>
<dbReference type="SUPFAM" id="SSF50104">
    <property type="entry name" value="Translation proteins SH3-like domain"/>
    <property type="match status" value="1"/>
</dbReference>
<evidence type="ECO:0000259" key="1">
    <source>
        <dbReference type="Pfam" id="PF08207"/>
    </source>
</evidence>
<evidence type="ECO:0000313" key="3">
    <source>
        <dbReference type="Proteomes" id="UP000264062"/>
    </source>
</evidence>
<dbReference type="InterPro" id="IPR008991">
    <property type="entry name" value="Translation_prot_SH3-like_sf"/>
</dbReference>
<dbReference type="AlphaFoldDB" id="A0A350HBE3"/>
<name>A0A350HBE3_UNCW3</name>
<dbReference type="Pfam" id="PF08207">
    <property type="entry name" value="EFP_N"/>
    <property type="match status" value="1"/>
</dbReference>
<sequence length="76" mass="8726">MATTADIRKGFAFTVEGKLYLVVDFQHVKPGKGGAFVRTKVRNLENNNVVEITFNSGKSLDEIRLERNPYQYLYKE</sequence>
<organism evidence="2 3">
    <name type="scientific">candidate division WOR-3 bacterium</name>
    <dbReference type="NCBI Taxonomy" id="2052148"/>
    <lineage>
        <taxon>Bacteria</taxon>
        <taxon>Bacteria division WOR-3</taxon>
    </lineage>
</organism>
<dbReference type="Proteomes" id="UP000264062">
    <property type="component" value="Unassembled WGS sequence"/>
</dbReference>
<dbReference type="FunFam" id="2.30.30.30:FF:000003">
    <property type="entry name" value="Elongation factor P"/>
    <property type="match status" value="1"/>
</dbReference>
<keyword evidence="2" id="KW-0648">Protein biosynthesis</keyword>
<dbReference type="EMBL" id="DMZY01000198">
    <property type="protein sequence ID" value="HAV92859.1"/>
    <property type="molecule type" value="Genomic_DNA"/>
</dbReference>
<protein>
    <submittedName>
        <fullName evidence="2">Elongation factor P</fullName>
    </submittedName>
</protein>
<keyword evidence="2" id="KW-0251">Elongation factor</keyword>
<accession>A0A350HBE3</accession>
<dbReference type="InterPro" id="IPR020599">
    <property type="entry name" value="Transl_elong_fac_P/YeiP"/>
</dbReference>
<dbReference type="GO" id="GO:0005737">
    <property type="term" value="C:cytoplasm"/>
    <property type="evidence" value="ECO:0007669"/>
    <property type="project" value="TreeGrafter"/>
</dbReference>
<dbReference type="Gene3D" id="2.30.30.30">
    <property type="match status" value="1"/>
</dbReference>
<comment type="caution">
    <text evidence="2">The sequence shown here is derived from an EMBL/GenBank/DDBJ whole genome shotgun (WGS) entry which is preliminary data.</text>
</comment>
<feature type="domain" description="Translation elongation factor KOW-like" evidence="1">
    <location>
        <begin position="3"/>
        <end position="59"/>
    </location>
</feature>
<reference evidence="2 3" key="1">
    <citation type="journal article" date="2018" name="Nat. Biotechnol.">
        <title>A standardized bacterial taxonomy based on genome phylogeny substantially revises the tree of life.</title>
        <authorList>
            <person name="Parks D.H."/>
            <person name="Chuvochina M."/>
            <person name="Waite D.W."/>
            <person name="Rinke C."/>
            <person name="Skarshewski A."/>
            <person name="Chaumeil P.A."/>
            <person name="Hugenholtz P."/>
        </authorList>
    </citation>
    <scope>NUCLEOTIDE SEQUENCE [LARGE SCALE GENOMIC DNA]</scope>
    <source>
        <strain evidence="2">UBA9956</strain>
    </source>
</reference>